<dbReference type="Proteomes" id="UP001596978">
    <property type="component" value="Unassembled WGS sequence"/>
</dbReference>
<dbReference type="RefSeq" id="WP_386405132.1">
    <property type="nucleotide sequence ID" value="NZ_JBHTJH010000004.1"/>
</dbReference>
<protein>
    <submittedName>
        <fullName evidence="1">Uncharacterized protein</fullName>
    </submittedName>
</protein>
<evidence type="ECO:0000313" key="2">
    <source>
        <dbReference type="Proteomes" id="UP001596978"/>
    </source>
</evidence>
<evidence type="ECO:0000313" key="1">
    <source>
        <dbReference type="EMBL" id="MFD0861675.1"/>
    </source>
</evidence>
<organism evidence="1 2">
    <name type="scientific">Sungkyunkwania multivorans</name>
    <dbReference type="NCBI Taxonomy" id="1173618"/>
    <lineage>
        <taxon>Bacteria</taxon>
        <taxon>Pseudomonadati</taxon>
        <taxon>Bacteroidota</taxon>
        <taxon>Flavobacteriia</taxon>
        <taxon>Flavobacteriales</taxon>
        <taxon>Flavobacteriaceae</taxon>
        <taxon>Sungkyunkwania</taxon>
    </lineage>
</organism>
<reference evidence="2" key="1">
    <citation type="journal article" date="2019" name="Int. J. Syst. Evol. Microbiol.">
        <title>The Global Catalogue of Microorganisms (GCM) 10K type strain sequencing project: providing services to taxonomists for standard genome sequencing and annotation.</title>
        <authorList>
            <consortium name="The Broad Institute Genomics Platform"/>
            <consortium name="The Broad Institute Genome Sequencing Center for Infectious Disease"/>
            <person name="Wu L."/>
            <person name="Ma J."/>
        </authorList>
    </citation>
    <scope>NUCLEOTIDE SEQUENCE [LARGE SCALE GENOMIC DNA]</scope>
    <source>
        <strain evidence="2">CCUG 62952</strain>
    </source>
</reference>
<sequence>MSKNDNKITFQQGIDWTTNWRNGRGNRNVDAFLIPAEDLVAALIEIGVLPNGTYATDDKNIRAYLGVDDKNTDRLVIVGTKKDTSVTPAVYRDMITDDQTGRKWEGGGSLYDFTEPCPTACDVNSPLN</sequence>
<comment type="caution">
    <text evidence="1">The sequence shown here is derived from an EMBL/GenBank/DDBJ whole genome shotgun (WGS) entry which is preliminary data.</text>
</comment>
<dbReference type="EMBL" id="JBHTJH010000004">
    <property type="protein sequence ID" value="MFD0861675.1"/>
    <property type="molecule type" value="Genomic_DNA"/>
</dbReference>
<accession>A0ABW3CWY2</accession>
<gene>
    <name evidence="1" type="ORF">ACFQ1M_05620</name>
</gene>
<keyword evidence="2" id="KW-1185">Reference proteome</keyword>
<proteinExistence type="predicted"/>
<name>A0ABW3CWY2_9FLAO</name>